<reference evidence="8" key="1">
    <citation type="journal article" date="2013" name="Nat. Biotechnol.">
        <title>Draft genome sequence of chickpea (Cicer arietinum) provides a resource for trait improvement.</title>
        <authorList>
            <person name="Varshney R.K."/>
            <person name="Song C."/>
            <person name="Saxena R.K."/>
            <person name="Azam S."/>
            <person name="Yu S."/>
            <person name="Sharpe A.G."/>
            <person name="Cannon S."/>
            <person name="Baek J."/>
            <person name="Rosen B.D."/>
            <person name="Tar'an B."/>
            <person name="Millan T."/>
            <person name="Zhang X."/>
            <person name="Ramsay L.D."/>
            <person name="Iwata A."/>
            <person name="Wang Y."/>
            <person name="Nelson W."/>
            <person name="Farmer A.D."/>
            <person name="Gaur P.M."/>
            <person name="Soderlund C."/>
            <person name="Penmetsa R.V."/>
            <person name="Xu C."/>
            <person name="Bharti A.K."/>
            <person name="He W."/>
            <person name="Winter P."/>
            <person name="Zhao S."/>
            <person name="Hane J.K."/>
            <person name="Carrasquilla-Garcia N."/>
            <person name="Condie J.A."/>
            <person name="Upadhyaya H.D."/>
            <person name="Luo M.C."/>
            <person name="Thudi M."/>
            <person name="Gowda C.L."/>
            <person name="Singh N.P."/>
            <person name="Lichtenzveig J."/>
            <person name="Gali K.K."/>
            <person name="Rubio J."/>
            <person name="Nadarajan N."/>
            <person name="Dolezel J."/>
            <person name="Bansal K.C."/>
            <person name="Xu X."/>
            <person name="Edwards D."/>
            <person name="Zhang G."/>
            <person name="Kahl G."/>
            <person name="Gil J."/>
            <person name="Singh K.B."/>
            <person name="Datta S.K."/>
            <person name="Jackson S.A."/>
            <person name="Wang J."/>
            <person name="Cook D.R."/>
        </authorList>
    </citation>
    <scope>NUCLEOTIDE SEQUENCE [LARGE SCALE GENOMIC DNA]</scope>
    <source>
        <strain evidence="8">cv. CDC Frontier</strain>
    </source>
</reference>
<keyword evidence="5" id="KW-0539">Nucleus</keyword>
<evidence type="ECO:0000256" key="5">
    <source>
        <dbReference type="ARBA" id="ARBA00023242"/>
    </source>
</evidence>
<evidence type="ECO:0000313" key="9">
    <source>
        <dbReference type="RefSeq" id="XP_004491588.1"/>
    </source>
</evidence>
<dbReference type="KEGG" id="cam:101508620"/>
<feature type="region of interest" description="Disordered" evidence="6">
    <location>
        <begin position="423"/>
        <end position="502"/>
    </location>
</feature>
<feature type="compositionally biased region" description="Polar residues" evidence="6">
    <location>
        <begin position="353"/>
        <end position="373"/>
    </location>
</feature>
<dbReference type="GO" id="GO:0003700">
    <property type="term" value="F:DNA-binding transcription factor activity"/>
    <property type="evidence" value="ECO:0007669"/>
    <property type="project" value="InterPro"/>
</dbReference>
<feature type="compositionally biased region" description="Basic and acidic residues" evidence="6">
    <location>
        <begin position="198"/>
        <end position="210"/>
    </location>
</feature>
<dbReference type="SUPFAM" id="SSF118290">
    <property type="entry name" value="WRKY DNA-binding domain"/>
    <property type="match status" value="2"/>
</dbReference>
<keyword evidence="4" id="KW-0804">Transcription</keyword>
<evidence type="ECO:0000256" key="2">
    <source>
        <dbReference type="ARBA" id="ARBA00023015"/>
    </source>
</evidence>
<dbReference type="STRING" id="3827.A0A1S2XMF9"/>
<protein>
    <submittedName>
        <fullName evidence="9">WRKY transcription factor 1-like</fullName>
    </submittedName>
</protein>
<dbReference type="PaxDb" id="3827-XP_004491588.1"/>
<evidence type="ECO:0000256" key="1">
    <source>
        <dbReference type="ARBA" id="ARBA00004123"/>
    </source>
</evidence>
<evidence type="ECO:0000256" key="3">
    <source>
        <dbReference type="ARBA" id="ARBA00023125"/>
    </source>
</evidence>
<feature type="region of interest" description="Disordered" evidence="6">
    <location>
        <begin position="185"/>
        <end position="226"/>
    </location>
</feature>
<evidence type="ECO:0000313" key="8">
    <source>
        <dbReference type="Proteomes" id="UP000087171"/>
    </source>
</evidence>
<dbReference type="GO" id="GO:0005634">
    <property type="term" value="C:nucleus"/>
    <property type="evidence" value="ECO:0007669"/>
    <property type="project" value="UniProtKB-SubCell"/>
</dbReference>
<keyword evidence="8" id="KW-1185">Reference proteome</keyword>
<name>A0A1S2XMF9_CICAR</name>
<comment type="subcellular location">
    <subcellularLocation>
        <location evidence="1">Nucleus</location>
    </subcellularLocation>
</comment>
<evidence type="ECO:0000256" key="4">
    <source>
        <dbReference type="ARBA" id="ARBA00023163"/>
    </source>
</evidence>
<dbReference type="PROSITE" id="PS50811">
    <property type="entry name" value="WRKY"/>
    <property type="match status" value="2"/>
</dbReference>
<feature type="compositionally biased region" description="Polar residues" evidence="6">
    <location>
        <begin position="19"/>
        <end position="31"/>
    </location>
</feature>
<evidence type="ECO:0000256" key="6">
    <source>
        <dbReference type="SAM" id="MobiDB-lite"/>
    </source>
</evidence>
<feature type="region of interest" description="Disordered" evidence="6">
    <location>
        <begin position="340"/>
        <end position="373"/>
    </location>
</feature>
<proteinExistence type="predicted"/>
<dbReference type="Gene3D" id="2.20.25.80">
    <property type="entry name" value="WRKY domain"/>
    <property type="match status" value="2"/>
</dbReference>
<dbReference type="OrthoDB" id="1918969at2759"/>
<dbReference type="PANTHER" id="PTHR31221:SF125">
    <property type="entry name" value="WRKY TRANSCRIPTION FACTOR 1"/>
    <property type="match status" value="1"/>
</dbReference>
<dbReference type="Pfam" id="PF03106">
    <property type="entry name" value="WRKY"/>
    <property type="match status" value="2"/>
</dbReference>
<dbReference type="AlphaFoldDB" id="A0A1S2XMF9"/>
<feature type="domain" description="WRKY" evidence="7">
    <location>
        <begin position="103"/>
        <end position="167"/>
    </location>
</feature>
<dbReference type="InterPro" id="IPR036576">
    <property type="entry name" value="WRKY_dom_sf"/>
</dbReference>
<reference evidence="9" key="2">
    <citation type="submission" date="2025-08" db="UniProtKB">
        <authorList>
            <consortium name="RefSeq"/>
        </authorList>
    </citation>
    <scope>IDENTIFICATION</scope>
    <source>
        <tissue evidence="9">Etiolated seedlings</tissue>
    </source>
</reference>
<dbReference type="Proteomes" id="UP000087171">
    <property type="component" value="Chromosome Ca2"/>
</dbReference>
<feature type="region of interest" description="Disordered" evidence="6">
    <location>
        <begin position="77"/>
        <end position="100"/>
    </location>
</feature>
<feature type="region of interest" description="Disordered" evidence="6">
    <location>
        <begin position="1"/>
        <end position="61"/>
    </location>
</feature>
<organism evidence="8 9">
    <name type="scientific">Cicer arietinum</name>
    <name type="common">Chickpea</name>
    <name type="synonym">Garbanzo</name>
    <dbReference type="NCBI Taxonomy" id="3827"/>
    <lineage>
        <taxon>Eukaryota</taxon>
        <taxon>Viridiplantae</taxon>
        <taxon>Streptophyta</taxon>
        <taxon>Embryophyta</taxon>
        <taxon>Tracheophyta</taxon>
        <taxon>Spermatophyta</taxon>
        <taxon>Magnoliopsida</taxon>
        <taxon>eudicotyledons</taxon>
        <taxon>Gunneridae</taxon>
        <taxon>Pentapetalae</taxon>
        <taxon>rosids</taxon>
        <taxon>fabids</taxon>
        <taxon>Fabales</taxon>
        <taxon>Fabaceae</taxon>
        <taxon>Papilionoideae</taxon>
        <taxon>50 kb inversion clade</taxon>
        <taxon>NPAAA clade</taxon>
        <taxon>Hologalegina</taxon>
        <taxon>IRL clade</taxon>
        <taxon>Cicereae</taxon>
        <taxon>Cicer</taxon>
    </lineage>
</organism>
<dbReference type="eggNOG" id="ENOG502QV11">
    <property type="taxonomic scope" value="Eukaryota"/>
</dbReference>
<dbReference type="PANTHER" id="PTHR31221">
    <property type="entry name" value="WRKY TRANSCRIPTION FACTOR PROTEIN 1-RELATED"/>
    <property type="match status" value="1"/>
</dbReference>
<sequence length="502" mass="55523">MDSSQESADHDVSSDKVQQEANPQSDTSMSQEIDDDTKTNLSEPEEAKSIPSIEAQNEMGDSNATVRALVLPNSIPLEEHSQSSNTLSQELPPLRSGQDSLSIREKVSQDGYNWRKYGQKNVKRIELIRSYYRCTHLDCQAKKKLHLLNDGSFAGYTFVGEHNHAGPQSNTVSSPVDRVLPVVEQGSHSRSSLAGVEGQDKSSGEDERRPQQIKPLHSVPASKVSGTDELKAAQSQLAAKGEVHKYENREAKRLKKDNSNTDTNGIGVSTGESGVVVVETESEVDFVNDGHRWRKYGQKMVKGNTNPRHYYRCSYLGCPAKRRVERSPREPKNVISTYEGQHDHENPAERGVTHNTAKNTQTKGINGKMKTQSGGNTVYAETGECSYSHSKSWLNKESNSKPNYDSIFRAVVLPDIGLKCELNEEEQQNEDPSTKEDSVSNAMMLDPSSEVPSRSNEHVEDEVRTTSEGINDCANVVTGHDTSSTTSEFDKESTSDTEPFQS</sequence>
<dbReference type="SMART" id="SM00774">
    <property type="entry name" value="WRKY"/>
    <property type="match status" value="2"/>
</dbReference>
<feature type="compositionally biased region" description="Basic and acidic residues" evidence="6">
    <location>
        <begin position="455"/>
        <end position="465"/>
    </location>
</feature>
<feature type="domain" description="WRKY" evidence="7">
    <location>
        <begin position="282"/>
        <end position="347"/>
    </location>
</feature>
<dbReference type="RefSeq" id="XP_004491588.1">
    <property type="nucleotide sequence ID" value="XM_004491531.3"/>
</dbReference>
<dbReference type="InterPro" id="IPR044810">
    <property type="entry name" value="WRKY_plant"/>
</dbReference>
<keyword evidence="3" id="KW-0238">DNA-binding</keyword>
<evidence type="ECO:0000259" key="7">
    <source>
        <dbReference type="PROSITE" id="PS50811"/>
    </source>
</evidence>
<feature type="compositionally biased region" description="Basic and acidic residues" evidence="6">
    <location>
        <begin position="340"/>
        <end position="352"/>
    </location>
</feature>
<dbReference type="GO" id="GO:0043565">
    <property type="term" value="F:sequence-specific DNA binding"/>
    <property type="evidence" value="ECO:0007669"/>
    <property type="project" value="InterPro"/>
</dbReference>
<dbReference type="GeneID" id="101508620"/>
<feature type="compositionally biased region" description="Basic and acidic residues" evidence="6">
    <location>
        <begin position="7"/>
        <end position="18"/>
    </location>
</feature>
<gene>
    <name evidence="9" type="primary">LOC101508620</name>
</gene>
<dbReference type="InterPro" id="IPR003657">
    <property type="entry name" value="WRKY_dom"/>
</dbReference>
<keyword evidence="2" id="KW-0805">Transcription regulation</keyword>
<accession>A0A1S2XMF9</accession>